<gene>
    <name evidence="1" type="ordered locus">TPASS_0069</name>
</gene>
<dbReference type="Proteomes" id="UP000001202">
    <property type="component" value="Chromosome"/>
</dbReference>
<sequence length="176" mass="19197">MCSFSTSVLCGPFQAVTYSAHAGAVCQTLGIVFSRSEHSTPSVCADAFSMKVRGIPVLQRRTWALVLLVLSSTSACVRKNSLEDVRFPSSSPIGEARRFAVITKAYVLLRDKPGVTGIVIAYARRKDIFPVLGIDLLSKDKESALWVNVERGWLPWDCVQLYSSKAKALAASKKLS</sequence>
<name>A0A0H3BI52_TREPS</name>
<evidence type="ECO:0000313" key="2">
    <source>
        <dbReference type="Proteomes" id="UP000001202"/>
    </source>
</evidence>
<accession>A0A0H3BI52</accession>
<dbReference type="KEGG" id="tpp:TPASS_0069"/>
<evidence type="ECO:0000313" key="1">
    <source>
        <dbReference type="EMBL" id="ACD70496.1"/>
    </source>
</evidence>
<organism evidence="1 2">
    <name type="scientific">Treponema pallidum subsp. pallidum (strain SS14)</name>
    <dbReference type="NCBI Taxonomy" id="455434"/>
    <lineage>
        <taxon>Bacteria</taxon>
        <taxon>Pseudomonadati</taxon>
        <taxon>Spirochaetota</taxon>
        <taxon>Spirochaetia</taxon>
        <taxon>Spirochaetales</taxon>
        <taxon>Treponemataceae</taxon>
        <taxon>Treponema</taxon>
    </lineage>
</organism>
<reference evidence="1 2" key="1">
    <citation type="journal article" date="2008" name="BMC Microbiol.">
        <title>Complete genome sequence of Treponema pallidum ssp. pallidum strain SS14 determined with oligonucleotide arrays.</title>
        <authorList>
            <person name="Matejkova P."/>
            <person name="Strouhal M."/>
            <person name="Smajs D."/>
            <person name="Norris S.J."/>
            <person name="Palzkill T."/>
            <person name="Petrosino J.F."/>
            <person name="Sodergren E."/>
            <person name="Norton J.E."/>
            <person name="Singh J."/>
            <person name="Richmond T.A."/>
            <person name="Molla M.N."/>
            <person name="Albert T.J."/>
            <person name="Weinstock G.M."/>
        </authorList>
    </citation>
    <scope>NUCLEOTIDE SEQUENCE [LARGE SCALE GENOMIC DNA]</scope>
    <source>
        <strain evidence="1 2">SS14</strain>
    </source>
</reference>
<protein>
    <submittedName>
        <fullName evidence="1">Uncharacterized protein</fullName>
    </submittedName>
</protein>
<dbReference type="AlphaFoldDB" id="A0A0H3BI52"/>
<dbReference type="EMBL" id="CP000805">
    <property type="protein sequence ID" value="ACD70496.1"/>
    <property type="molecule type" value="Genomic_DNA"/>
</dbReference>
<proteinExistence type="predicted"/>
<dbReference type="PATRIC" id="fig|455434.6.peg.67"/>